<evidence type="ECO:0000313" key="1">
    <source>
        <dbReference type="EMBL" id="CAG6681298.1"/>
    </source>
</evidence>
<name>A0A8D8X2A1_9HEMI</name>
<dbReference type="EMBL" id="HBUF01255071">
    <property type="protein sequence ID" value="CAG6681296.1"/>
    <property type="molecule type" value="Transcribed_RNA"/>
</dbReference>
<dbReference type="AlphaFoldDB" id="A0A8D8X2A1"/>
<dbReference type="EMBL" id="HBUF01255072">
    <property type="protein sequence ID" value="CAG6681298.1"/>
    <property type="molecule type" value="Transcribed_RNA"/>
</dbReference>
<reference evidence="1" key="1">
    <citation type="submission" date="2021-05" db="EMBL/GenBank/DDBJ databases">
        <authorList>
            <person name="Alioto T."/>
            <person name="Alioto T."/>
            <person name="Gomez Garrido J."/>
        </authorList>
    </citation>
    <scope>NUCLEOTIDE SEQUENCE</scope>
</reference>
<accession>A0A8D8X2A1</accession>
<organism evidence="1">
    <name type="scientific">Cacopsylla melanoneura</name>
    <dbReference type="NCBI Taxonomy" id="428564"/>
    <lineage>
        <taxon>Eukaryota</taxon>
        <taxon>Metazoa</taxon>
        <taxon>Ecdysozoa</taxon>
        <taxon>Arthropoda</taxon>
        <taxon>Hexapoda</taxon>
        <taxon>Insecta</taxon>
        <taxon>Pterygota</taxon>
        <taxon>Neoptera</taxon>
        <taxon>Paraneoptera</taxon>
        <taxon>Hemiptera</taxon>
        <taxon>Sternorrhyncha</taxon>
        <taxon>Psylloidea</taxon>
        <taxon>Psyllidae</taxon>
        <taxon>Psyllinae</taxon>
        <taxon>Cacopsylla</taxon>
    </lineage>
</organism>
<protein>
    <submittedName>
        <fullName evidence="1">Uncharacterized protein</fullName>
    </submittedName>
</protein>
<sequence>MEVVLNACVPGSILMESLFSILSEAYCLHFKQRVFDLRASIMRQISPVYVVPVPTQPCLPTQRPEFESSSSRIWQSVVVALVVMVVGVQSAGRSHGMGSMRSRSSRVSKPVCKTCCRAPTFCFNRRVRKHIYSNHSRSEKTERALWSNNLCHWWKPERNWSF</sequence>
<proteinExistence type="predicted"/>